<dbReference type="Proteomes" id="UP000238730">
    <property type="component" value="Unassembled WGS sequence"/>
</dbReference>
<evidence type="ECO:0000313" key="1">
    <source>
        <dbReference type="EMBL" id="PQJ62837.1"/>
    </source>
</evidence>
<dbReference type="EMBL" id="MSCJ01000003">
    <property type="protein sequence ID" value="PQJ62837.1"/>
    <property type="molecule type" value="Genomic_DNA"/>
</dbReference>
<evidence type="ECO:0000313" key="2">
    <source>
        <dbReference type="Proteomes" id="UP000238730"/>
    </source>
</evidence>
<organism evidence="1 2">
    <name type="scientific">Photobacterium angustum</name>
    <dbReference type="NCBI Taxonomy" id="661"/>
    <lineage>
        <taxon>Bacteria</taxon>
        <taxon>Pseudomonadati</taxon>
        <taxon>Pseudomonadota</taxon>
        <taxon>Gammaproteobacteria</taxon>
        <taxon>Vibrionales</taxon>
        <taxon>Vibrionaceae</taxon>
        <taxon>Photobacterium</taxon>
    </lineage>
</organism>
<dbReference type="OrthoDB" id="5822252at2"/>
<dbReference type="RefSeq" id="WP_105062601.1">
    <property type="nucleotide sequence ID" value="NZ_MSCJ01000003.1"/>
</dbReference>
<protein>
    <submittedName>
        <fullName evidence="1">Uncharacterized protein</fullName>
    </submittedName>
</protein>
<gene>
    <name evidence="1" type="ORF">BTO08_21750</name>
</gene>
<comment type="caution">
    <text evidence="1">The sequence shown here is derived from an EMBL/GenBank/DDBJ whole genome shotgun (WGS) entry which is preliminary data.</text>
</comment>
<name>A0A2S7VL13_PHOAN</name>
<reference evidence="1 2" key="1">
    <citation type="submission" date="2016-12" db="EMBL/GenBank/DDBJ databases">
        <title>Diversity of luminous bacteria.</title>
        <authorList>
            <person name="Yoshizawa S."/>
            <person name="Kogure K."/>
        </authorList>
    </citation>
    <scope>NUCLEOTIDE SEQUENCE [LARGE SCALE GENOMIC DNA]</scope>
    <source>
        <strain evidence="1 2">LC1-200</strain>
    </source>
</reference>
<accession>A0A2S7VL13</accession>
<dbReference type="AlphaFoldDB" id="A0A2S7VL13"/>
<sequence length="81" mass="9466">MNTADRELLDKIIELDGKDLTALNHEERKIFESFKKREHEFGLRVEVVTQAPIEDLQQGTSSYLVESEEHRCPNRVLIVKE</sequence>
<proteinExistence type="predicted"/>